<sequence length="171" mass="18990">MAPKKRTAVDPSSRVTRSSNRLVNANSDTQPQPPKAKKPKKAVAPKKAQQPPPAEDEEKGQPQSSPEKPQLSPEKQGAEVSDVASKTIIIEHCKQCNSFKTRALKVKEGLEKAIPGVKVVVNPEKPRRGCFEVREEDGEKFISLLEMKRPFQPMKDLDMDEVISGIIEKIK</sequence>
<dbReference type="Gene3D" id="3.40.30.10">
    <property type="entry name" value="Glutaredoxin"/>
    <property type="match status" value="1"/>
</dbReference>
<evidence type="ECO:0008006" key="5">
    <source>
        <dbReference type="Google" id="ProtNLM"/>
    </source>
</evidence>
<dbReference type="Proteomes" id="UP001152523">
    <property type="component" value="Unassembled WGS sequence"/>
</dbReference>
<dbReference type="AlphaFoldDB" id="A0AAV0CWC5"/>
<evidence type="ECO:0000313" key="3">
    <source>
        <dbReference type="EMBL" id="CAH9084324.1"/>
    </source>
</evidence>
<dbReference type="InterPro" id="IPR011893">
    <property type="entry name" value="Selenoprotein_Rdx-typ"/>
</dbReference>
<reference evidence="3" key="1">
    <citation type="submission" date="2022-07" db="EMBL/GenBank/DDBJ databases">
        <authorList>
            <person name="Macas J."/>
            <person name="Novak P."/>
            <person name="Neumann P."/>
        </authorList>
    </citation>
    <scope>NUCLEOTIDE SEQUENCE</scope>
</reference>
<keyword evidence="4" id="KW-1185">Reference proteome</keyword>
<name>A0AAV0CWC5_9ASTE</name>
<protein>
    <recommendedName>
        <fullName evidence="5">Selenoprotein H</fullName>
    </recommendedName>
</protein>
<feature type="compositionally biased region" description="Polar residues" evidence="2">
    <location>
        <begin position="13"/>
        <end position="29"/>
    </location>
</feature>
<dbReference type="FunFam" id="3.40.30.10:FF:000361">
    <property type="entry name" value="Selenium binding protein"/>
    <property type="match status" value="1"/>
</dbReference>
<dbReference type="InterPro" id="IPR036249">
    <property type="entry name" value="Thioredoxin-like_sf"/>
</dbReference>
<keyword evidence="1" id="KW-0676">Redox-active center</keyword>
<dbReference type="InterPro" id="IPR052674">
    <property type="entry name" value="SelWTH-like"/>
</dbReference>
<accession>A0AAV0CWC5</accession>
<feature type="region of interest" description="Disordered" evidence="2">
    <location>
        <begin position="1"/>
        <end position="83"/>
    </location>
</feature>
<evidence type="ECO:0000313" key="4">
    <source>
        <dbReference type="Proteomes" id="UP001152523"/>
    </source>
</evidence>
<gene>
    <name evidence="3" type="ORF">CEPIT_LOCUS8852</name>
</gene>
<dbReference type="PANTHER" id="PTHR33638:SF1">
    <property type="entry name" value="SELENOPROTEIN H"/>
    <property type="match status" value="1"/>
</dbReference>
<evidence type="ECO:0000256" key="1">
    <source>
        <dbReference type="ARBA" id="ARBA00023284"/>
    </source>
</evidence>
<dbReference type="EMBL" id="CAMAPF010000046">
    <property type="protein sequence ID" value="CAH9084324.1"/>
    <property type="molecule type" value="Genomic_DNA"/>
</dbReference>
<comment type="caution">
    <text evidence="3">The sequence shown here is derived from an EMBL/GenBank/DDBJ whole genome shotgun (WGS) entry which is preliminary data.</text>
</comment>
<proteinExistence type="predicted"/>
<dbReference type="SUPFAM" id="SSF52833">
    <property type="entry name" value="Thioredoxin-like"/>
    <property type="match status" value="1"/>
</dbReference>
<organism evidence="3 4">
    <name type="scientific">Cuscuta epithymum</name>
    <dbReference type="NCBI Taxonomy" id="186058"/>
    <lineage>
        <taxon>Eukaryota</taxon>
        <taxon>Viridiplantae</taxon>
        <taxon>Streptophyta</taxon>
        <taxon>Embryophyta</taxon>
        <taxon>Tracheophyta</taxon>
        <taxon>Spermatophyta</taxon>
        <taxon>Magnoliopsida</taxon>
        <taxon>eudicotyledons</taxon>
        <taxon>Gunneridae</taxon>
        <taxon>Pentapetalae</taxon>
        <taxon>asterids</taxon>
        <taxon>lamiids</taxon>
        <taxon>Solanales</taxon>
        <taxon>Convolvulaceae</taxon>
        <taxon>Cuscuteae</taxon>
        <taxon>Cuscuta</taxon>
        <taxon>Cuscuta subgen. Cuscuta</taxon>
    </lineage>
</organism>
<evidence type="ECO:0000256" key="2">
    <source>
        <dbReference type="SAM" id="MobiDB-lite"/>
    </source>
</evidence>
<dbReference type="GO" id="GO:0005794">
    <property type="term" value="C:Golgi apparatus"/>
    <property type="evidence" value="ECO:0007669"/>
    <property type="project" value="TreeGrafter"/>
</dbReference>
<feature type="compositionally biased region" description="Basic residues" evidence="2">
    <location>
        <begin position="35"/>
        <end position="44"/>
    </location>
</feature>
<dbReference type="NCBIfam" id="TIGR02174">
    <property type="entry name" value="CXXU_selWTH"/>
    <property type="match status" value="1"/>
</dbReference>
<dbReference type="PANTHER" id="PTHR33638">
    <property type="entry name" value="SELENOPROTEIN H"/>
    <property type="match status" value="1"/>
</dbReference>